<reference evidence="2" key="1">
    <citation type="submission" date="2023-08" db="EMBL/GenBank/DDBJ databases">
        <title>Draft sequence of the Babesia gibsoni genome.</title>
        <authorList>
            <person name="Yamagishi J.Y."/>
            <person name="Xuan X.X."/>
        </authorList>
    </citation>
    <scope>NUCLEOTIDE SEQUENCE</scope>
    <source>
        <strain evidence="2">Azabu</strain>
    </source>
</reference>
<dbReference type="PANTHER" id="PTHR38585:SF1">
    <property type="entry name" value="TRANSMEMBRANE PROTEIN"/>
    <property type="match status" value="1"/>
</dbReference>
<proteinExistence type="predicted"/>
<name>A0AAD8LQ56_BABGI</name>
<evidence type="ECO:0000256" key="1">
    <source>
        <dbReference type="SAM" id="Phobius"/>
    </source>
</evidence>
<protein>
    <submittedName>
        <fullName evidence="2">Uncharacterized protein</fullName>
    </submittedName>
</protein>
<feature type="transmembrane region" description="Helical" evidence="1">
    <location>
        <begin position="64"/>
        <end position="84"/>
    </location>
</feature>
<keyword evidence="1" id="KW-0812">Transmembrane</keyword>
<evidence type="ECO:0000313" key="3">
    <source>
        <dbReference type="Proteomes" id="UP001230268"/>
    </source>
</evidence>
<comment type="caution">
    <text evidence="2">The sequence shown here is derived from an EMBL/GenBank/DDBJ whole genome shotgun (WGS) entry which is preliminary data.</text>
</comment>
<dbReference type="AlphaFoldDB" id="A0AAD8LQ56"/>
<accession>A0AAD8LQ56</accession>
<dbReference type="Proteomes" id="UP001230268">
    <property type="component" value="Unassembled WGS sequence"/>
</dbReference>
<keyword evidence="1" id="KW-0472">Membrane</keyword>
<evidence type="ECO:0000313" key="2">
    <source>
        <dbReference type="EMBL" id="KAK1443226.1"/>
    </source>
</evidence>
<dbReference type="PANTHER" id="PTHR38585">
    <property type="entry name" value="TRANSMEMBRANE PROTEIN"/>
    <property type="match status" value="1"/>
</dbReference>
<gene>
    <name evidence="2" type="ORF">BgAZ_201020</name>
</gene>
<organism evidence="2 3">
    <name type="scientific">Babesia gibsoni</name>
    <dbReference type="NCBI Taxonomy" id="33632"/>
    <lineage>
        <taxon>Eukaryota</taxon>
        <taxon>Sar</taxon>
        <taxon>Alveolata</taxon>
        <taxon>Apicomplexa</taxon>
        <taxon>Aconoidasida</taxon>
        <taxon>Piroplasmida</taxon>
        <taxon>Babesiidae</taxon>
        <taxon>Babesia</taxon>
    </lineage>
</organism>
<feature type="transmembrane region" description="Helical" evidence="1">
    <location>
        <begin position="91"/>
        <end position="111"/>
    </location>
</feature>
<sequence>MLVPGCTSNTSGNSDSIISSEAFEDTDEEMPANMESTGISMRRIDEKTPEIVGKYDITLMSSVIGAYLCQAVMLNALFASIAMISQKIQEILGIDTGALLLGRLAGIITVTLGGCTAYKASEFLLRMLLVRLMAMGIIKRGNELLEVLRDRNNYSVSAPLAAISYIGNSLGKQRAFRYGLNKIALLLAPVSTDIAVKRDVLGTKHTRATVLPTRAHSPTIKELTIISLYCLTAFSLLGGRPHSFTPSDIVHPGAFAVPKLSLLADGYNYADKKQKSIIQQIGHTYGCHTCGYISKSEKYIADHQPPSGVVKRKLNRRVIKFLLDNHIIPLSLIRPNQYFYPHCSNCSALQAKAVRYNRKKVVTHYGVFRPYYLCASSYLIGRSMLDTKWNKFRRRGISGC</sequence>
<dbReference type="EMBL" id="JAVEPI010000002">
    <property type="protein sequence ID" value="KAK1443226.1"/>
    <property type="molecule type" value="Genomic_DNA"/>
</dbReference>
<keyword evidence="1" id="KW-1133">Transmembrane helix</keyword>
<keyword evidence="3" id="KW-1185">Reference proteome</keyword>